<protein>
    <submittedName>
        <fullName evidence="3">Uncharacterized protein</fullName>
    </submittedName>
</protein>
<evidence type="ECO:0000256" key="1">
    <source>
        <dbReference type="SAM" id="MobiDB-lite"/>
    </source>
</evidence>
<dbReference type="EMBL" id="JAHQZT010000026">
    <property type="protein sequence ID" value="MBV0934503.1"/>
    <property type="molecule type" value="Genomic_DNA"/>
</dbReference>
<gene>
    <name evidence="3" type="ORF">KTN04_14275</name>
</gene>
<feature type="signal peptide" evidence="2">
    <location>
        <begin position="1"/>
        <end position="35"/>
    </location>
</feature>
<sequence length="124" mass="13407">MTRPFLQPARKASVLLLLSALLLLAQLSGSMSLHAMTMPSSAETVHDPHCGSDMPCAALEMADCCADTLSDCLLECAQSTAWLDTRPLSVVLALVRALPPPVDQHWPEQPAEPPYQPPRWTAFG</sequence>
<feature type="chain" id="PRO_5046585526" evidence="2">
    <location>
        <begin position="36"/>
        <end position="124"/>
    </location>
</feature>
<evidence type="ECO:0000313" key="4">
    <source>
        <dbReference type="Proteomes" id="UP000755551"/>
    </source>
</evidence>
<evidence type="ECO:0000256" key="2">
    <source>
        <dbReference type="SAM" id="SignalP"/>
    </source>
</evidence>
<organism evidence="3 4">
    <name type="scientific">Marinobacterium weihaiense</name>
    <dbReference type="NCBI Taxonomy" id="2851016"/>
    <lineage>
        <taxon>Bacteria</taxon>
        <taxon>Pseudomonadati</taxon>
        <taxon>Pseudomonadota</taxon>
        <taxon>Gammaproteobacteria</taxon>
        <taxon>Oceanospirillales</taxon>
        <taxon>Oceanospirillaceae</taxon>
        <taxon>Marinobacterium</taxon>
    </lineage>
</organism>
<reference evidence="3 4" key="1">
    <citation type="submission" date="2021-06" db="EMBL/GenBank/DDBJ databases">
        <title>Bacterium isolated from marine sediment.</title>
        <authorList>
            <person name="Zhu K.-L."/>
            <person name="Du Z.-J."/>
            <person name="Liang Q.-Y."/>
        </authorList>
    </citation>
    <scope>NUCLEOTIDE SEQUENCE [LARGE SCALE GENOMIC DNA]</scope>
    <source>
        <strain evidence="3 4">A346</strain>
    </source>
</reference>
<comment type="caution">
    <text evidence="3">The sequence shown here is derived from an EMBL/GenBank/DDBJ whole genome shotgun (WGS) entry which is preliminary data.</text>
</comment>
<keyword evidence="2" id="KW-0732">Signal</keyword>
<feature type="region of interest" description="Disordered" evidence="1">
    <location>
        <begin position="102"/>
        <end position="124"/>
    </location>
</feature>
<name>A0ABS6ME03_9GAMM</name>
<dbReference type="RefSeq" id="WP_217335910.1">
    <property type="nucleotide sequence ID" value="NZ_JAHQZT010000026.1"/>
</dbReference>
<evidence type="ECO:0000313" key="3">
    <source>
        <dbReference type="EMBL" id="MBV0934503.1"/>
    </source>
</evidence>
<accession>A0ABS6ME03</accession>
<dbReference type="Proteomes" id="UP000755551">
    <property type="component" value="Unassembled WGS sequence"/>
</dbReference>
<keyword evidence="4" id="KW-1185">Reference proteome</keyword>
<proteinExistence type="predicted"/>